<evidence type="ECO:0000256" key="1">
    <source>
        <dbReference type="SAM" id="Coils"/>
    </source>
</evidence>
<feature type="region of interest" description="Disordered" evidence="2">
    <location>
        <begin position="214"/>
        <end position="321"/>
    </location>
</feature>
<organism evidence="3 4">
    <name type="scientific">Pseudocercospora fuligena</name>
    <dbReference type="NCBI Taxonomy" id="685502"/>
    <lineage>
        <taxon>Eukaryota</taxon>
        <taxon>Fungi</taxon>
        <taxon>Dikarya</taxon>
        <taxon>Ascomycota</taxon>
        <taxon>Pezizomycotina</taxon>
        <taxon>Dothideomycetes</taxon>
        <taxon>Dothideomycetidae</taxon>
        <taxon>Mycosphaerellales</taxon>
        <taxon>Mycosphaerellaceae</taxon>
        <taxon>Pseudocercospora</taxon>
    </lineage>
</organism>
<accession>A0A8H6RQY8</accession>
<dbReference type="OrthoDB" id="3649803at2759"/>
<feature type="region of interest" description="Disordered" evidence="2">
    <location>
        <begin position="1"/>
        <end position="61"/>
    </location>
</feature>
<reference evidence="3" key="1">
    <citation type="submission" date="2020-04" db="EMBL/GenBank/DDBJ databases">
        <title>Draft genome resource of the tomato pathogen Pseudocercospora fuligena.</title>
        <authorList>
            <person name="Zaccaron A."/>
        </authorList>
    </citation>
    <scope>NUCLEOTIDE SEQUENCE</scope>
    <source>
        <strain evidence="3">PF001</strain>
    </source>
</reference>
<comment type="caution">
    <text evidence="3">The sequence shown here is derived from an EMBL/GenBank/DDBJ whole genome shotgun (WGS) entry which is preliminary data.</text>
</comment>
<evidence type="ECO:0000313" key="4">
    <source>
        <dbReference type="Proteomes" id="UP000660729"/>
    </source>
</evidence>
<evidence type="ECO:0000313" key="3">
    <source>
        <dbReference type="EMBL" id="KAF7194631.1"/>
    </source>
</evidence>
<proteinExistence type="predicted"/>
<feature type="region of interest" description="Disordered" evidence="2">
    <location>
        <begin position="97"/>
        <end position="120"/>
    </location>
</feature>
<keyword evidence="4" id="KW-1185">Reference proteome</keyword>
<feature type="compositionally biased region" description="Basic and acidic residues" evidence="2">
    <location>
        <begin position="186"/>
        <end position="199"/>
    </location>
</feature>
<protein>
    <recommendedName>
        <fullName evidence="5">Ubiquitin-like domain-containing protein</fullName>
    </recommendedName>
</protein>
<feature type="compositionally biased region" description="Polar residues" evidence="2">
    <location>
        <begin position="14"/>
        <end position="25"/>
    </location>
</feature>
<gene>
    <name evidence="3" type="ORF">HII31_04137</name>
</gene>
<feature type="compositionally biased region" description="Basic and acidic residues" evidence="2">
    <location>
        <begin position="247"/>
        <end position="256"/>
    </location>
</feature>
<dbReference type="AlphaFoldDB" id="A0A8H6RQY8"/>
<feature type="region of interest" description="Disordered" evidence="2">
    <location>
        <begin position="146"/>
        <end position="199"/>
    </location>
</feature>
<evidence type="ECO:0008006" key="5">
    <source>
        <dbReference type="Google" id="ProtNLM"/>
    </source>
</evidence>
<dbReference type="EMBL" id="JABCIY010000058">
    <property type="protein sequence ID" value="KAF7194631.1"/>
    <property type="molecule type" value="Genomic_DNA"/>
</dbReference>
<keyword evidence="1" id="KW-0175">Coiled coil</keyword>
<sequence>MPRLNIADRYGSPRYTSIGQTQSDGATAAARKMTRSIDDSSRRQWGEPPRRMTEWDYGPGGRPWGAPANSWIFEQGRKVIQDRHGSDQAISDWLARTEDDTRSTSRAGWGKAPESLNGWIDAGRDASTSLKKNGWNEMSEASSRFGYHPLSLPSDDEDQSNGWDGNPERTRARAQKGRSGWQTDSGCREKHGWGEESDCVKDSGWVMEPARKVARNGWKESGCDASTGIGEQWHGSQGLSNSSDVPVSEHFDHEDQSDVWGYRPKRSHTEAQKGRSGWGDDLELGEDSGWAGDGWVASVKAQGNGSGSDDWGNDTASPTGMKWPEYSPSFGEVLTPSESTEPSFKGPKTRQAVLTQQHDEEVQELRRQLVDEKRKNAELGRRLYTLENEQIDPGNVYGIAQGDEDTQTAAFEWSAEKPMPSSTPLTPVFKPKPARKVAAKSVETEHFNPLPKRLPKTTLDSIASSVPPGSYPFGGEGTLNRLKWDANTHYDRYSGVIRDKIHGTRPVFFTMDQTATFGDVLRSWKKRRGIQDDYLILYSESDRWVMSLENTVSMEGIMAQHIELDVTTWDKHWGR</sequence>
<name>A0A8H6RQY8_9PEZI</name>
<feature type="compositionally biased region" description="Basic and acidic residues" evidence="2">
    <location>
        <begin position="35"/>
        <end position="54"/>
    </location>
</feature>
<feature type="coiled-coil region" evidence="1">
    <location>
        <begin position="355"/>
        <end position="389"/>
    </location>
</feature>
<feature type="compositionally biased region" description="Polar residues" evidence="2">
    <location>
        <begin position="234"/>
        <end position="245"/>
    </location>
</feature>
<evidence type="ECO:0000256" key="2">
    <source>
        <dbReference type="SAM" id="MobiDB-lite"/>
    </source>
</evidence>
<dbReference type="Proteomes" id="UP000660729">
    <property type="component" value="Unassembled WGS sequence"/>
</dbReference>